<proteinExistence type="predicted"/>
<evidence type="ECO:0000256" key="2">
    <source>
        <dbReference type="ARBA" id="ARBA00022630"/>
    </source>
</evidence>
<comment type="caution">
    <text evidence="6">The sequence shown here is derived from an EMBL/GenBank/DDBJ whole genome shotgun (WGS) entry which is preliminary data.</text>
</comment>
<dbReference type="InterPro" id="IPR006094">
    <property type="entry name" value="Oxid_FAD_bind_N"/>
</dbReference>
<dbReference type="InterPro" id="IPR036318">
    <property type="entry name" value="FAD-bd_PCMH-like_sf"/>
</dbReference>
<dbReference type="GO" id="GO:0016491">
    <property type="term" value="F:oxidoreductase activity"/>
    <property type="evidence" value="ECO:0007669"/>
    <property type="project" value="UniProtKB-KW"/>
</dbReference>
<feature type="domain" description="FAD-binding PCMH-type" evidence="5">
    <location>
        <begin position="34"/>
        <end position="215"/>
    </location>
</feature>
<comment type="cofactor">
    <cofactor evidence="1">
        <name>FAD</name>
        <dbReference type="ChEBI" id="CHEBI:57692"/>
    </cofactor>
</comment>
<dbReference type="AlphaFoldDB" id="A0A7W9AFP8"/>
<evidence type="ECO:0000259" key="5">
    <source>
        <dbReference type="PROSITE" id="PS51387"/>
    </source>
</evidence>
<organism evidence="6 7">
    <name type="scientific">Sphingobium boeckii</name>
    <dbReference type="NCBI Taxonomy" id="1082345"/>
    <lineage>
        <taxon>Bacteria</taxon>
        <taxon>Pseudomonadati</taxon>
        <taxon>Pseudomonadota</taxon>
        <taxon>Alphaproteobacteria</taxon>
        <taxon>Sphingomonadales</taxon>
        <taxon>Sphingomonadaceae</taxon>
        <taxon>Sphingobium</taxon>
    </lineage>
</organism>
<evidence type="ECO:0000256" key="3">
    <source>
        <dbReference type="ARBA" id="ARBA00022827"/>
    </source>
</evidence>
<evidence type="ECO:0000313" key="6">
    <source>
        <dbReference type="EMBL" id="MBB5684601.1"/>
    </source>
</evidence>
<dbReference type="InterPro" id="IPR051264">
    <property type="entry name" value="FAD-oxidored/transferase_4"/>
</dbReference>
<keyword evidence="2" id="KW-0285">Flavoprotein</keyword>
<dbReference type="SUPFAM" id="SSF55103">
    <property type="entry name" value="FAD-linked oxidases, C-terminal domain"/>
    <property type="match status" value="1"/>
</dbReference>
<gene>
    <name evidence="6" type="ORF">FHS49_000592</name>
</gene>
<dbReference type="Gene3D" id="3.30.70.2190">
    <property type="match status" value="1"/>
</dbReference>
<evidence type="ECO:0000256" key="1">
    <source>
        <dbReference type="ARBA" id="ARBA00001974"/>
    </source>
</evidence>
<dbReference type="PANTHER" id="PTHR43716">
    <property type="entry name" value="D-2-HYDROXYGLUTARATE DEHYDROGENASE, MITOCHONDRIAL"/>
    <property type="match status" value="1"/>
</dbReference>
<evidence type="ECO:0000313" key="7">
    <source>
        <dbReference type="Proteomes" id="UP000549617"/>
    </source>
</evidence>
<dbReference type="Gene3D" id="3.30.465.10">
    <property type="match status" value="1"/>
</dbReference>
<dbReference type="GO" id="GO:0071949">
    <property type="term" value="F:FAD binding"/>
    <property type="evidence" value="ECO:0007669"/>
    <property type="project" value="InterPro"/>
</dbReference>
<name>A0A7W9AFP8_9SPHN</name>
<sequence length="471" mass="48556">MIATLDAVAALVGAANLLTDAPDMVPYQSDGRQADGAARAVARPGSTAEVSALMRLAAERGLCLVPQGARTGLTGGGLADNGATQIILSLDRLNRPPRIDAANRSADCDAGVRLSTLNAAAADDGLTFPIDLGADPSIGGMVATNTGGARFLRYGDVRRNLLGLEVVLADGKGTVAQFGHGLWKDNAGIDLKQIFAGSAGALGVVTRATVALQPLPASRVTALVGLPDDPALALDLLLQMEQCCGPLLAAFEGISGTAMRLALDHVPRVTMPFATLPPFAALIELAGMASLDDSALEDMMAHAIAPFADRVGEIAMDRRNGLWALRHAVPEGLRAAGSVIACDISVRRGDLFPLRAALTQLVASRWPALMICDFGHIGDGGLHFNMVWPDARGPIPLGLAGAVRTAIFETVVSQFGGSFSAEHGIGPRNAAHYDALVPPALRSLAGDVQALIAPYPLGRISFGGTHHPAGA</sequence>
<dbReference type="InterPro" id="IPR004113">
    <property type="entry name" value="FAD-bd_oxidored_4_C"/>
</dbReference>
<dbReference type="GO" id="GO:0022904">
    <property type="term" value="P:respiratory electron transport chain"/>
    <property type="evidence" value="ECO:0007669"/>
    <property type="project" value="TreeGrafter"/>
</dbReference>
<dbReference type="PROSITE" id="PS51387">
    <property type="entry name" value="FAD_PCMH"/>
    <property type="match status" value="1"/>
</dbReference>
<keyword evidence="7" id="KW-1185">Reference proteome</keyword>
<dbReference type="RefSeq" id="WP_184015060.1">
    <property type="nucleotide sequence ID" value="NZ_JACIJC010000001.1"/>
</dbReference>
<dbReference type="EMBL" id="JACIJC010000001">
    <property type="protein sequence ID" value="MBB5684601.1"/>
    <property type="molecule type" value="Genomic_DNA"/>
</dbReference>
<dbReference type="PANTHER" id="PTHR43716:SF1">
    <property type="entry name" value="D-2-HYDROXYGLUTARATE DEHYDROGENASE, MITOCHONDRIAL"/>
    <property type="match status" value="1"/>
</dbReference>
<dbReference type="Pfam" id="PF01565">
    <property type="entry name" value="FAD_binding_4"/>
    <property type="match status" value="1"/>
</dbReference>
<dbReference type="InterPro" id="IPR016166">
    <property type="entry name" value="FAD-bd_PCMH"/>
</dbReference>
<dbReference type="SUPFAM" id="SSF56176">
    <property type="entry name" value="FAD-binding/transporter-associated domain-like"/>
    <property type="match status" value="1"/>
</dbReference>
<dbReference type="InterPro" id="IPR016169">
    <property type="entry name" value="FAD-bd_PCMH_sub2"/>
</dbReference>
<dbReference type="InterPro" id="IPR016167">
    <property type="entry name" value="FAD-bd_PCMH_sub1"/>
</dbReference>
<accession>A0A7W9AFP8</accession>
<evidence type="ECO:0000256" key="4">
    <source>
        <dbReference type="ARBA" id="ARBA00023002"/>
    </source>
</evidence>
<reference evidence="6 7" key="1">
    <citation type="submission" date="2020-08" db="EMBL/GenBank/DDBJ databases">
        <title>Genomic Encyclopedia of Type Strains, Phase IV (KMG-IV): sequencing the most valuable type-strain genomes for metagenomic binning, comparative biology and taxonomic classification.</title>
        <authorList>
            <person name="Goeker M."/>
        </authorList>
    </citation>
    <scope>NUCLEOTIDE SEQUENCE [LARGE SCALE GENOMIC DNA]</scope>
    <source>
        <strain evidence="6 7">DSM 25079</strain>
    </source>
</reference>
<dbReference type="Pfam" id="PF02913">
    <property type="entry name" value="FAD-oxidase_C"/>
    <property type="match status" value="1"/>
</dbReference>
<dbReference type="Gene3D" id="3.30.70.2740">
    <property type="match status" value="1"/>
</dbReference>
<keyword evidence="4" id="KW-0560">Oxidoreductase</keyword>
<protein>
    <submittedName>
        <fullName evidence="6">FAD/FMN-containing dehydrogenase</fullName>
    </submittedName>
</protein>
<dbReference type="Gene3D" id="3.30.43.10">
    <property type="entry name" value="Uridine Diphospho-n-acetylenolpyruvylglucosamine Reductase, domain 2"/>
    <property type="match status" value="1"/>
</dbReference>
<dbReference type="Proteomes" id="UP000549617">
    <property type="component" value="Unassembled WGS sequence"/>
</dbReference>
<dbReference type="InterPro" id="IPR016164">
    <property type="entry name" value="FAD-linked_Oxase-like_C"/>
</dbReference>
<keyword evidence="3" id="KW-0274">FAD</keyword>